<dbReference type="Proteomes" id="UP000265120">
    <property type="component" value="Chromosome Z"/>
</dbReference>
<protein>
    <recommendedName>
        <fullName evidence="1">SCP domain-containing protein</fullName>
    </recommendedName>
</protein>
<sequence length="139" mass="15573">MARLGKNVSFKREFLEAHNSYRKLHGAPPLALSSELNATAQKWADRLLALGLMNHSDTKDGENIYTVLKSEQLTGHFTQVVWKETTQLGVGVATVGTRSYVVAQYRPAGNMTMPGKFESNKYPIEFVFLSYNQFSIKSV</sequence>
<dbReference type="InterPro" id="IPR018244">
    <property type="entry name" value="Allrgn_V5/Tpx1_CS"/>
</dbReference>
<dbReference type="InterPro" id="IPR014044">
    <property type="entry name" value="CAP_dom"/>
</dbReference>
<proteinExistence type="predicted"/>
<dbReference type="AlphaFoldDB" id="A0A3P8WPS9"/>
<dbReference type="Gene3D" id="3.40.33.10">
    <property type="entry name" value="CAP"/>
    <property type="match status" value="2"/>
</dbReference>
<dbReference type="SUPFAM" id="SSF55797">
    <property type="entry name" value="PR-1-like"/>
    <property type="match status" value="1"/>
</dbReference>
<dbReference type="SMART" id="SM00198">
    <property type="entry name" value="SCP"/>
    <property type="match status" value="1"/>
</dbReference>
<dbReference type="GeneTree" id="ENSGT00390000020276"/>
<dbReference type="InterPro" id="IPR001283">
    <property type="entry name" value="CRISP-related"/>
</dbReference>
<reference evidence="2" key="3">
    <citation type="submission" date="2025-09" db="UniProtKB">
        <authorList>
            <consortium name="Ensembl"/>
        </authorList>
    </citation>
    <scope>IDENTIFICATION</scope>
</reference>
<accession>A0A3P8WPS9</accession>
<dbReference type="InterPro" id="IPR035940">
    <property type="entry name" value="CAP_sf"/>
</dbReference>
<evidence type="ECO:0000313" key="2">
    <source>
        <dbReference type="Ensembl" id="ENSCSEP00000026685.1"/>
    </source>
</evidence>
<dbReference type="InterPro" id="IPR034113">
    <property type="entry name" value="SCP_GAPR1-like"/>
</dbReference>
<dbReference type="CDD" id="cd05382">
    <property type="entry name" value="CAP_GAPR1-like"/>
    <property type="match status" value="1"/>
</dbReference>
<dbReference type="GO" id="GO:0005576">
    <property type="term" value="C:extracellular region"/>
    <property type="evidence" value="ECO:0007669"/>
    <property type="project" value="InterPro"/>
</dbReference>
<evidence type="ECO:0000259" key="1">
    <source>
        <dbReference type="SMART" id="SM00198"/>
    </source>
</evidence>
<keyword evidence="3" id="KW-1185">Reference proteome</keyword>
<feature type="domain" description="SCP" evidence="1">
    <location>
        <begin position="9"/>
        <end position="113"/>
    </location>
</feature>
<dbReference type="PANTHER" id="PTHR10334">
    <property type="entry name" value="CYSTEINE-RICH SECRETORY PROTEIN-RELATED"/>
    <property type="match status" value="1"/>
</dbReference>
<dbReference type="Pfam" id="PF00188">
    <property type="entry name" value="CAP"/>
    <property type="match status" value="2"/>
</dbReference>
<dbReference type="PROSITE" id="PS01009">
    <property type="entry name" value="CRISP_1"/>
    <property type="match status" value="1"/>
</dbReference>
<reference evidence="2 3" key="1">
    <citation type="journal article" date="2014" name="Nat. Genet.">
        <title>Whole-genome sequence of a flatfish provides insights into ZW sex chromosome evolution and adaptation to a benthic lifestyle.</title>
        <authorList>
            <person name="Chen S."/>
            <person name="Zhang G."/>
            <person name="Shao C."/>
            <person name="Huang Q."/>
            <person name="Liu G."/>
            <person name="Zhang P."/>
            <person name="Song W."/>
            <person name="An N."/>
            <person name="Chalopin D."/>
            <person name="Volff J.N."/>
            <person name="Hong Y."/>
            <person name="Li Q."/>
            <person name="Sha Z."/>
            <person name="Zhou H."/>
            <person name="Xie M."/>
            <person name="Yu Q."/>
            <person name="Liu Y."/>
            <person name="Xiang H."/>
            <person name="Wang N."/>
            <person name="Wu K."/>
            <person name="Yang C."/>
            <person name="Zhou Q."/>
            <person name="Liao X."/>
            <person name="Yang L."/>
            <person name="Hu Q."/>
            <person name="Zhang J."/>
            <person name="Meng L."/>
            <person name="Jin L."/>
            <person name="Tian Y."/>
            <person name="Lian J."/>
            <person name="Yang J."/>
            <person name="Miao G."/>
            <person name="Liu S."/>
            <person name="Liang Z."/>
            <person name="Yan F."/>
            <person name="Li Y."/>
            <person name="Sun B."/>
            <person name="Zhang H."/>
            <person name="Zhang J."/>
            <person name="Zhu Y."/>
            <person name="Du M."/>
            <person name="Zhao Y."/>
            <person name="Schartl M."/>
            <person name="Tang Q."/>
            <person name="Wang J."/>
        </authorList>
    </citation>
    <scope>NUCLEOTIDE SEQUENCE</scope>
</reference>
<dbReference type="Ensembl" id="ENSCSET00000027038.1">
    <property type="protein sequence ID" value="ENSCSEP00000026685.1"/>
    <property type="gene ID" value="ENSCSEG00000017004.1"/>
</dbReference>
<evidence type="ECO:0000313" key="3">
    <source>
        <dbReference type="Proteomes" id="UP000265120"/>
    </source>
</evidence>
<name>A0A3P8WPS9_CYNSE</name>
<organism evidence="2 3">
    <name type="scientific">Cynoglossus semilaevis</name>
    <name type="common">Tongue sole</name>
    <dbReference type="NCBI Taxonomy" id="244447"/>
    <lineage>
        <taxon>Eukaryota</taxon>
        <taxon>Metazoa</taxon>
        <taxon>Chordata</taxon>
        <taxon>Craniata</taxon>
        <taxon>Vertebrata</taxon>
        <taxon>Euteleostomi</taxon>
        <taxon>Actinopterygii</taxon>
        <taxon>Neopterygii</taxon>
        <taxon>Teleostei</taxon>
        <taxon>Neoteleostei</taxon>
        <taxon>Acanthomorphata</taxon>
        <taxon>Carangaria</taxon>
        <taxon>Pleuronectiformes</taxon>
        <taxon>Pleuronectoidei</taxon>
        <taxon>Cynoglossidae</taxon>
        <taxon>Cynoglossinae</taxon>
        <taxon>Cynoglossus</taxon>
    </lineage>
</organism>
<reference evidence="2" key="2">
    <citation type="submission" date="2025-08" db="UniProtKB">
        <authorList>
            <consortium name="Ensembl"/>
        </authorList>
    </citation>
    <scope>IDENTIFICATION</scope>
</reference>